<dbReference type="STRING" id="1650663.GCA_001486665_01040"/>
<gene>
    <name evidence="2" type="ORF">EDD77_11433</name>
</gene>
<dbReference type="RefSeq" id="WP_058963509.1">
    <property type="nucleotide sequence ID" value="NZ_CABKVM010000014.1"/>
</dbReference>
<feature type="transmembrane region" description="Helical" evidence="1">
    <location>
        <begin position="153"/>
        <end position="178"/>
    </location>
</feature>
<dbReference type="OrthoDB" id="1843744at2"/>
<sequence>MVNNIKAFWRYSATGLGVLFGFVVFCLVSTALFGPESLFSNYLRGGIMMFFIISPILSSSLVRSLVNIGLAMGAVRKSLWSTMELAIAAQALVCLPMQALLDWGASVFTPEETGLSLTLPARGLSGLALFLLLWAMGAMGSWLSLVQKTGWRIFGWGLVIVLYLGYMAAMVAHIIFSFFGMDTILWVICGVSLAVGGVASFGLYRQCRTAQVNLL</sequence>
<evidence type="ECO:0000256" key="1">
    <source>
        <dbReference type="SAM" id="Phobius"/>
    </source>
</evidence>
<dbReference type="AlphaFoldDB" id="A0A4R1QQI1"/>
<feature type="transmembrane region" description="Helical" evidence="1">
    <location>
        <begin position="121"/>
        <end position="146"/>
    </location>
</feature>
<organism evidence="2 3">
    <name type="scientific">Allofournierella massiliensis</name>
    <dbReference type="NCBI Taxonomy" id="1650663"/>
    <lineage>
        <taxon>Bacteria</taxon>
        <taxon>Bacillati</taxon>
        <taxon>Bacillota</taxon>
        <taxon>Clostridia</taxon>
        <taxon>Eubacteriales</taxon>
        <taxon>Oscillospiraceae</taxon>
        <taxon>Allofournierella</taxon>
    </lineage>
</organism>
<proteinExistence type="predicted"/>
<evidence type="ECO:0000313" key="3">
    <source>
        <dbReference type="Proteomes" id="UP000295184"/>
    </source>
</evidence>
<feature type="transmembrane region" description="Helical" evidence="1">
    <location>
        <begin position="184"/>
        <end position="204"/>
    </location>
</feature>
<dbReference type="EMBL" id="SLUM01000014">
    <property type="protein sequence ID" value="TCL56079.1"/>
    <property type="molecule type" value="Genomic_DNA"/>
</dbReference>
<keyword evidence="1" id="KW-0812">Transmembrane</keyword>
<keyword evidence="1" id="KW-1133">Transmembrane helix</keyword>
<keyword evidence="1" id="KW-0472">Membrane</keyword>
<protein>
    <submittedName>
        <fullName evidence="2">Uncharacterized protein</fullName>
    </submittedName>
</protein>
<feature type="transmembrane region" description="Helical" evidence="1">
    <location>
        <begin position="78"/>
        <end position="101"/>
    </location>
</feature>
<reference evidence="2 3" key="1">
    <citation type="submission" date="2019-03" db="EMBL/GenBank/DDBJ databases">
        <title>Genomic Encyclopedia of Type Strains, Phase IV (KMG-IV): sequencing the most valuable type-strain genomes for metagenomic binning, comparative biology and taxonomic classification.</title>
        <authorList>
            <person name="Goeker M."/>
        </authorList>
    </citation>
    <scope>NUCLEOTIDE SEQUENCE [LARGE SCALE GENOMIC DNA]</scope>
    <source>
        <strain evidence="2 3">DSM 100451</strain>
    </source>
</reference>
<evidence type="ECO:0000313" key="2">
    <source>
        <dbReference type="EMBL" id="TCL56079.1"/>
    </source>
</evidence>
<accession>A0A4R1QQI1</accession>
<comment type="caution">
    <text evidence="2">The sequence shown here is derived from an EMBL/GenBank/DDBJ whole genome shotgun (WGS) entry which is preliminary data.</text>
</comment>
<feature type="transmembrane region" description="Helical" evidence="1">
    <location>
        <begin position="12"/>
        <end position="34"/>
    </location>
</feature>
<dbReference type="Proteomes" id="UP000295184">
    <property type="component" value="Unassembled WGS sequence"/>
</dbReference>
<feature type="transmembrane region" description="Helical" evidence="1">
    <location>
        <begin position="46"/>
        <end position="66"/>
    </location>
</feature>
<name>A0A4R1QQI1_9FIRM</name>